<comment type="cofactor">
    <cofactor evidence="1">
        <name>Zn(2+)</name>
        <dbReference type="ChEBI" id="CHEBI:29105"/>
    </cofactor>
</comment>
<dbReference type="InterPro" id="IPR000834">
    <property type="entry name" value="Peptidase_M14"/>
</dbReference>
<organism evidence="6 7">
    <name type="scientific">Durusdinium trenchii</name>
    <dbReference type="NCBI Taxonomy" id="1381693"/>
    <lineage>
        <taxon>Eukaryota</taxon>
        <taxon>Sar</taxon>
        <taxon>Alveolata</taxon>
        <taxon>Dinophyceae</taxon>
        <taxon>Suessiales</taxon>
        <taxon>Symbiodiniaceae</taxon>
        <taxon>Durusdinium</taxon>
    </lineage>
</organism>
<dbReference type="Pfam" id="PF07727">
    <property type="entry name" value="RVT_2"/>
    <property type="match status" value="1"/>
</dbReference>
<dbReference type="PROSITE" id="PS52035">
    <property type="entry name" value="PEPTIDASE_M14"/>
    <property type="match status" value="1"/>
</dbReference>
<dbReference type="InterPro" id="IPR013103">
    <property type="entry name" value="RVT_2"/>
</dbReference>
<evidence type="ECO:0000256" key="2">
    <source>
        <dbReference type="ARBA" id="ARBA00005988"/>
    </source>
</evidence>
<comment type="caution">
    <text evidence="3">Lacks conserved residue(s) required for the propagation of feature annotation.</text>
</comment>
<evidence type="ECO:0000259" key="5">
    <source>
        <dbReference type="PROSITE" id="PS52035"/>
    </source>
</evidence>
<evidence type="ECO:0000313" key="7">
    <source>
        <dbReference type="Proteomes" id="UP001642464"/>
    </source>
</evidence>
<feature type="region of interest" description="Disordered" evidence="4">
    <location>
        <begin position="164"/>
        <end position="230"/>
    </location>
</feature>
<dbReference type="SUPFAM" id="SSF53187">
    <property type="entry name" value="Zn-dependent exopeptidases"/>
    <property type="match status" value="1"/>
</dbReference>
<keyword evidence="7" id="KW-1185">Reference proteome</keyword>
<dbReference type="EMBL" id="CAXAMM010002448">
    <property type="protein sequence ID" value="CAK8996185.1"/>
    <property type="molecule type" value="Genomic_DNA"/>
</dbReference>
<dbReference type="SMART" id="SM00631">
    <property type="entry name" value="Zn_pept"/>
    <property type="match status" value="1"/>
</dbReference>
<evidence type="ECO:0000256" key="1">
    <source>
        <dbReference type="ARBA" id="ARBA00001947"/>
    </source>
</evidence>
<gene>
    <name evidence="6" type="ORF">SCF082_LOCUS4678</name>
</gene>
<dbReference type="PANTHER" id="PTHR11705">
    <property type="entry name" value="PROTEASE FAMILY M14 CARBOXYPEPTIDASE A,B"/>
    <property type="match status" value="1"/>
</dbReference>
<evidence type="ECO:0000313" key="6">
    <source>
        <dbReference type="EMBL" id="CAK8996185.1"/>
    </source>
</evidence>
<proteinExistence type="inferred from homology"/>
<feature type="domain" description="Peptidase M14" evidence="5">
    <location>
        <begin position="846"/>
        <end position="1057"/>
    </location>
</feature>
<dbReference type="Gene3D" id="3.40.630.10">
    <property type="entry name" value="Zn peptidases"/>
    <property type="match status" value="1"/>
</dbReference>
<dbReference type="Proteomes" id="UP001642464">
    <property type="component" value="Unassembled WGS sequence"/>
</dbReference>
<evidence type="ECO:0000256" key="4">
    <source>
        <dbReference type="SAM" id="MobiDB-lite"/>
    </source>
</evidence>
<comment type="caution">
    <text evidence="6">The sequence shown here is derived from an EMBL/GenBank/DDBJ whole genome shotgun (WGS) entry which is preliminary data.</text>
</comment>
<comment type="similarity">
    <text evidence="2 3">Belongs to the peptidase M14 family.</text>
</comment>
<name>A0ABP0I4E9_9DINO</name>
<dbReference type="Pfam" id="PF00246">
    <property type="entry name" value="Peptidase_M14"/>
    <property type="match status" value="1"/>
</dbReference>
<dbReference type="CDD" id="cd00596">
    <property type="entry name" value="Peptidase_M14_like"/>
    <property type="match status" value="1"/>
</dbReference>
<sequence length="1317" mass="147348">MEERNIIGAHNVTLISETCGVKNMRVNHQGFTPYQWVLGKLPVDETSLTSEEAEGRYLPVQEEIEESEDTFALRLQIRQAAKMAFIQQGRWCGPARVIGREGRATLWLIHAGVPVVASETSLRPASSTEIFTKRLLELRPSRKRMREALQEEERGREHIPFSDDYRLRDWSEGQPGYIEVPGGQGPPDEEETPQEEYTPSEPPDHMPVIPEEEETPPLPQPAAPAPERQTTEPEIEMIPATVPNTPVQAAAPEPTPLQQAMHRNLNALDGHPSSISPEVKKALDGTRGKEWNNWKQFEAVFVVPPDEKEKFLADHPEAVILPTRWVDVNKAEQHEEPRWKSRLVVRGDLEKNNDLRTDSPTTSQLILQMIISLAAATGTRLRAGDISAAFLQGTGITRVLAMSLPKGGIPDAEVQPGSLLVARKSVYGTRDAPRGFWKALHDTLLRNGLKPYYLPGEQGQVAGLLGCHVDDLLWAGSEAMQKTMEAVQAEFKFGLVESDELKYCGRIIHQGKDGITITCPSVLDRTKPIYVSPQRRRHLGEVATPAEISQLRSVVGSLSWLARVCRPDLSFQVNQLQARQQAAQVRHLVDANKLLHHALQDRNKGIFYAKGAMEFESAILLSINDASHAASVEAIGEGIVAGHRSESGRILAMANPSFATTGTGPVYLLEWHSNTIRRVCRSTLQAETRLMQLGSEESEHVRQVIYEIKNEATETPKNERYTKAMDSTKSLWLTDCRSLSDHLTNTTGGEVSDKRLAIDLTSLRQEVWRRGGESVGNPTYTDSLPAEATTQIRWISTKTMVADGLTKAMKAEQLDHLMKTGHSANSVLKQQWRSTLAAEVRIANKLGPATVTELASFLCEEYGVDTQVRRLVDFRATWIMPMTNAFGYAAHRREENSMDPNRDFPYLHTRPERCMQTQTARAVNELFRRHLFQFMITFHGGMRALTYEWGSRNHMTMPQRRSTEPPDETAFREVGQAIQAAAGKTLHRRWFYPLGRINDLVYPVEGGMEDWSYAAGWEKSPTPITVCKPNTYGGYAEERTKYRRDSISTLVYLAEMDNYKTAPDNSLGHRLEIWSPSATNGHIARNLRMCLKTIEMTRPEVVVLPPSMPSSAGDGATSLSVQIYGFGCHQMTARLVAVPSSVVPGCLVGEDGGDLEQEQFQQILQKSVKMDATEGHCRGLSLWNASTPPPRVLQGAVPTGEEVCVLIAAEFDQQWARQTRPDPLVTPRSHAARGRLEERYQVKANDGPMMIKARRTKLFAPWHIDWMGEIGGGVALEQPKRYTSQHTARKVFTLDTQMMSMIQKVQTRSSNEARELC</sequence>
<reference evidence="6 7" key="1">
    <citation type="submission" date="2024-02" db="EMBL/GenBank/DDBJ databases">
        <authorList>
            <person name="Chen Y."/>
            <person name="Shah S."/>
            <person name="Dougan E. K."/>
            <person name="Thang M."/>
            <person name="Chan C."/>
        </authorList>
    </citation>
    <scope>NUCLEOTIDE SEQUENCE [LARGE SCALE GENOMIC DNA]</scope>
</reference>
<accession>A0ABP0I4E9</accession>
<evidence type="ECO:0000256" key="3">
    <source>
        <dbReference type="PROSITE-ProRule" id="PRU01379"/>
    </source>
</evidence>
<dbReference type="PANTHER" id="PTHR11705:SF138">
    <property type="entry name" value="PEPTIDASE M14 CARBOXYPEPTIDASE A DOMAIN-CONTAINING PROTEIN"/>
    <property type="match status" value="1"/>
</dbReference>
<protein>
    <submittedName>
        <fullName evidence="6">Retrovirus-related Pol polyprotein from transposon RE2 (Retro element 2) (AtRE2)</fullName>
    </submittedName>
</protein>